<reference evidence="2 3" key="1">
    <citation type="submission" date="2019-03" db="EMBL/GenBank/DDBJ databases">
        <title>Rhodosporidium diobovatum UCD-FST 08-225 genome sequencing, assembly, and annotation.</title>
        <authorList>
            <person name="Fakankun I.U."/>
            <person name="Fristensky B."/>
            <person name="Levin D.B."/>
        </authorList>
    </citation>
    <scope>NUCLEOTIDE SEQUENCE [LARGE SCALE GENOMIC DNA]</scope>
    <source>
        <strain evidence="2 3">UCD-FST 08-225</strain>
    </source>
</reference>
<evidence type="ECO:0000313" key="2">
    <source>
        <dbReference type="EMBL" id="TNY24062.1"/>
    </source>
</evidence>
<dbReference type="STRING" id="5288.A0A5C5G6P7"/>
<proteinExistence type="predicted"/>
<name>A0A5C5G6P7_9BASI</name>
<accession>A0A5C5G6P7</accession>
<dbReference type="PANTHER" id="PTHR39142">
    <property type="entry name" value="MID1P"/>
    <property type="match status" value="1"/>
</dbReference>
<keyword evidence="3" id="KW-1185">Reference proteome</keyword>
<feature type="compositionally biased region" description="Gly residues" evidence="1">
    <location>
        <begin position="184"/>
        <end position="199"/>
    </location>
</feature>
<comment type="caution">
    <text evidence="2">The sequence shown here is derived from an EMBL/GenBank/DDBJ whole genome shotgun (WGS) entry which is preliminary data.</text>
</comment>
<dbReference type="Pfam" id="PF12929">
    <property type="entry name" value="Mid1"/>
    <property type="match status" value="1"/>
</dbReference>
<dbReference type="Proteomes" id="UP000311382">
    <property type="component" value="Unassembled WGS sequence"/>
</dbReference>
<feature type="region of interest" description="Disordered" evidence="1">
    <location>
        <begin position="182"/>
        <end position="203"/>
    </location>
</feature>
<evidence type="ECO:0000313" key="3">
    <source>
        <dbReference type="Proteomes" id="UP000311382"/>
    </source>
</evidence>
<protein>
    <submittedName>
        <fullName evidence="2">Stretch-activated Ca2+-permeable channel component-domain-containing protein</fullName>
    </submittedName>
</protein>
<dbReference type="GO" id="GO:0098703">
    <property type="term" value="P:calcium ion import across plasma membrane"/>
    <property type="evidence" value="ECO:0007669"/>
    <property type="project" value="InterPro"/>
</dbReference>
<organism evidence="2 3">
    <name type="scientific">Rhodotorula diobovata</name>
    <dbReference type="NCBI Taxonomy" id="5288"/>
    <lineage>
        <taxon>Eukaryota</taxon>
        <taxon>Fungi</taxon>
        <taxon>Dikarya</taxon>
        <taxon>Basidiomycota</taxon>
        <taxon>Pucciniomycotina</taxon>
        <taxon>Microbotryomycetes</taxon>
        <taxon>Sporidiobolales</taxon>
        <taxon>Sporidiobolaceae</taxon>
        <taxon>Rhodotorula</taxon>
    </lineage>
</organism>
<dbReference type="EMBL" id="SOZI01000005">
    <property type="protein sequence ID" value="TNY24062.1"/>
    <property type="molecule type" value="Genomic_DNA"/>
</dbReference>
<sequence length="630" mass="66082">MVTRIHRRQPYRRRRPWSLLPTFISLSAVTPLLLTLVASGVAAQTTSSITDPSTITIELVSAASAFFHLASPSSSPVWVSLSLCSPPPAFLSSFDGSATLPYKLDKALFLSNTSAVTQPGPDNIRDADESLTAAGSTRLDASTGAYSDLSRGYANATLESGADGGIWIGVFAPDTAALLEDLEGGNGSGSGTDSSGGGWTFELQVSSGTASPPYVVEGAASFRLGDTDSSTALLTTANYTAAGDDTPAPPQWQALVAPTQPNAFALGRSHCAVRAAVGSAVGTANASATTRGYGGGTRTQFVVEGLAPGRNYTAWLVANETDQTRVWDPVHFATKSGDSCRLVYDIEACPSVAYSVPAPRSLDTASLVSFFNSTLSASLANFSRTLTTFPCGSKDMGLYSIVSTCDDCLDAYRTFLCSTTLPRCTDAPPATTLNDTSGALVLAGDLASWSVPDEFSTSLVRDDPAASRTPLLGPTALGATFPSLFNASYPATAAHAQAESPFPYAEVPPCLDVCYLVEARCPPFLGWTCPRGKVDDLYGGTGSAAYGVTREVPRAERQAGDLDRSTLDLRAADRFGNVFCNALDTDLVQAAQFVPWTESSSVAAPSRPRLLRRFLPLFLLLPWALCVAPL</sequence>
<dbReference type="PANTHER" id="PTHR39142:SF1">
    <property type="entry name" value="AEL197CP"/>
    <property type="match status" value="1"/>
</dbReference>
<gene>
    <name evidence="2" type="ORF">DMC30DRAFT_214335</name>
</gene>
<dbReference type="InterPro" id="IPR024338">
    <property type="entry name" value="MID1/Yam8"/>
</dbReference>
<dbReference type="AlphaFoldDB" id="A0A5C5G6P7"/>
<dbReference type="OrthoDB" id="5405745at2759"/>
<dbReference type="GO" id="GO:0005262">
    <property type="term" value="F:calcium channel activity"/>
    <property type="evidence" value="ECO:0007669"/>
    <property type="project" value="InterPro"/>
</dbReference>
<evidence type="ECO:0000256" key="1">
    <source>
        <dbReference type="SAM" id="MobiDB-lite"/>
    </source>
</evidence>